<comment type="caution">
    <text evidence="8">The sequence shown here is derived from an EMBL/GenBank/DDBJ whole genome shotgun (WGS) entry which is preliminary data.</text>
</comment>
<evidence type="ECO:0000313" key="9">
    <source>
        <dbReference type="Proteomes" id="UP001630127"/>
    </source>
</evidence>
<evidence type="ECO:0000256" key="2">
    <source>
        <dbReference type="ARBA" id="ARBA00022723"/>
    </source>
</evidence>
<dbReference type="InterPro" id="IPR005630">
    <property type="entry name" value="Terpene_synthase_metal-bd"/>
</dbReference>
<dbReference type="SUPFAM" id="SSF48576">
    <property type="entry name" value="Terpenoid synthases"/>
    <property type="match status" value="1"/>
</dbReference>
<comment type="cofactor">
    <cofactor evidence="1">
        <name>Mg(2+)</name>
        <dbReference type="ChEBI" id="CHEBI:18420"/>
    </cofactor>
</comment>
<keyword evidence="9" id="KW-1185">Reference proteome</keyword>
<feature type="non-terminal residue" evidence="8">
    <location>
        <position position="419"/>
    </location>
</feature>
<dbReference type="Pfam" id="PF03936">
    <property type="entry name" value="Terpene_synth_C"/>
    <property type="match status" value="1"/>
</dbReference>
<dbReference type="SFLD" id="SFLDG01019">
    <property type="entry name" value="Terpene_Cyclase_Like_1_C_Termi"/>
    <property type="match status" value="1"/>
</dbReference>
<evidence type="ECO:0000259" key="6">
    <source>
        <dbReference type="Pfam" id="PF01397"/>
    </source>
</evidence>
<reference evidence="8 9" key="1">
    <citation type="submission" date="2024-11" db="EMBL/GenBank/DDBJ databases">
        <title>A near-complete genome assembly of Cinchona calisaya.</title>
        <authorList>
            <person name="Lian D.C."/>
            <person name="Zhao X.W."/>
            <person name="Wei L."/>
        </authorList>
    </citation>
    <scope>NUCLEOTIDE SEQUENCE [LARGE SCALE GENOMIC DNA]</scope>
    <source>
        <tissue evidence="8">Nenye</tissue>
    </source>
</reference>
<dbReference type="SFLD" id="SFLDS00005">
    <property type="entry name" value="Isoprenoid_Synthase_Type_I"/>
    <property type="match status" value="1"/>
</dbReference>
<dbReference type="PANTHER" id="PTHR31225:SF9">
    <property type="entry name" value="TERPENE SYNTHASE 10"/>
    <property type="match status" value="1"/>
</dbReference>
<dbReference type="FunFam" id="1.10.600.10:FF:000007">
    <property type="entry name" value="Isoprene synthase, chloroplastic"/>
    <property type="match status" value="1"/>
</dbReference>
<dbReference type="InterPro" id="IPR050148">
    <property type="entry name" value="Terpene_synthase-like"/>
</dbReference>
<evidence type="ECO:0000313" key="8">
    <source>
        <dbReference type="EMBL" id="KAL3513666.1"/>
    </source>
</evidence>
<feature type="domain" description="Terpene synthase N-terminal" evidence="6">
    <location>
        <begin position="2"/>
        <end position="159"/>
    </location>
</feature>
<dbReference type="GO" id="GO:0046872">
    <property type="term" value="F:metal ion binding"/>
    <property type="evidence" value="ECO:0007669"/>
    <property type="project" value="UniProtKB-KW"/>
</dbReference>
<dbReference type="InterPro" id="IPR034741">
    <property type="entry name" value="Terpene_cyclase-like_1_C"/>
</dbReference>
<dbReference type="EMBL" id="JBJUIK010000011">
    <property type="protein sequence ID" value="KAL3513666.1"/>
    <property type="molecule type" value="Genomic_DNA"/>
</dbReference>
<sequence length="419" mass="48909">ERYKIRCEELKEQVKMILVDHKLEKLNQLELIHSLHRLGLSYHFEEKIRSILEGIYNQKSMPDQQGLYATALEFLLLRQHGFDVSQEIFYCFKDEKGDFKDSLCEDLKGVLYLYEASYLIKENESYLEMAREFTTKNLKKNLEDKRVDQELVALIQHALELPLHWRMMRLEARWWKKTGLAEKLTFARDIMVENFFWTIGIISEPQHGYGRRMLTMVAALITAIDDVYDDYGTLGELELFTGAVERWDINSIDQLPDYMKICYLALYNFVNQMAYDALKEQGVNIIPYLKKAWADLCKAYLQEAKWYFSGRVPTLQQYLNNALISISAPAVLIHAYFCIDCPINKHNLEYLDEIHKVIRCSAIILRLANDLGTSPLSGLKCGDVPKAIECYVIETGVSEEKARQHIKSLIREAWTQMNK</sequence>
<dbReference type="SUPFAM" id="SSF48239">
    <property type="entry name" value="Terpenoid cyclases/Protein prenyltransferases"/>
    <property type="match status" value="1"/>
</dbReference>
<evidence type="ECO:0000256" key="5">
    <source>
        <dbReference type="ARBA" id="ARBA00066673"/>
    </source>
</evidence>
<evidence type="ECO:0000256" key="4">
    <source>
        <dbReference type="ARBA" id="ARBA00052562"/>
    </source>
</evidence>
<dbReference type="GO" id="GO:0050551">
    <property type="term" value="F:myrcene synthase activity"/>
    <property type="evidence" value="ECO:0007669"/>
    <property type="project" value="UniProtKB-EC"/>
</dbReference>
<dbReference type="Proteomes" id="UP001630127">
    <property type="component" value="Unassembled WGS sequence"/>
</dbReference>
<accession>A0ABD2Z2E5</accession>
<feature type="non-terminal residue" evidence="8">
    <location>
        <position position="1"/>
    </location>
</feature>
<dbReference type="InterPro" id="IPR008930">
    <property type="entry name" value="Terpenoid_cyclase/PrenylTrfase"/>
</dbReference>
<protein>
    <recommendedName>
        <fullName evidence="5">myrcene synthase</fullName>
        <ecNumber evidence="5">4.2.3.15</ecNumber>
    </recommendedName>
</protein>
<dbReference type="FunFam" id="1.50.10.130:FF:000001">
    <property type="entry name" value="Isoprene synthase, chloroplastic"/>
    <property type="match status" value="1"/>
</dbReference>
<dbReference type="Pfam" id="PF01397">
    <property type="entry name" value="Terpene_synth"/>
    <property type="match status" value="1"/>
</dbReference>
<feature type="domain" description="Terpene synthase metal-binding" evidence="7">
    <location>
        <begin position="176"/>
        <end position="415"/>
    </location>
</feature>
<dbReference type="Gene3D" id="1.10.600.10">
    <property type="entry name" value="Farnesyl Diphosphate Synthase"/>
    <property type="match status" value="2"/>
</dbReference>
<evidence type="ECO:0000259" key="7">
    <source>
        <dbReference type="Pfam" id="PF03936"/>
    </source>
</evidence>
<keyword evidence="3" id="KW-0460">Magnesium</keyword>
<evidence type="ECO:0000256" key="3">
    <source>
        <dbReference type="ARBA" id="ARBA00022842"/>
    </source>
</evidence>
<comment type="catalytic activity">
    <reaction evidence="4">
        <text>(2E)-geranyl diphosphate = beta-myrcene + diphosphate</text>
        <dbReference type="Rhea" id="RHEA:16965"/>
        <dbReference type="ChEBI" id="CHEBI:17221"/>
        <dbReference type="ChEBI" id="CHEBI:33019"/>
        <dbReference type="ChEBI" id="CHEBI:58057"/>
        <dbReference type="EC" id="4.2.3.15"/>
    </reaction>
    <physiologicalReaction direction="left-to-right" evidence="4">
        <dbReference type="Rhea" id="RHEA:16966"/>
    </physiologicalReaction>
</comment>
<dbReference type="EC" id="4.2.3.15" evidence="5"/>
<dbReference type="InterPro" id="IPR008949">
    <property type="entry name" value="Isoprenoid_synthase_dom_sf"/>
</dbReference>
<dbReference type="InterPro" id="IPR036965">
    <property type="entry name" value="Terpene_synth_N_sf"/>
</dbReference>
<proteinExistence type="predicted"/>
<name>A0ABD2Z2E5_9GENT</name>
<evidence type="ECO:0000256" key="1">
    <source>
        <dbReference type="ARBA" id="ARBA00001946"/>
    </source>
</evidence>
<keyword evidence="2" id="KW-0479">Metal-binding</keyword>
<organism evidence="8 9">
    <name type="scientific">Cinchona calisaya</name>
    <dbReference type="NCBI Taxonomy" id="153742"/>
    <lineage>
        <taxon>Eukaryota</taxon>
        <taxon>Viridiplantae</taxon>
        <taxon>Streptophyta</taxon>
        <taxon>Embryophyta</taxon>
        <taxon>Tracheophyta</taxon>
        <taxon>Spermatophyta</taxon>
        <taxon>Magnoliopsida</taxon>
        <taxon>eudicotyledons</taxon>
        <taxon>Gunneridae</taxon>
        <taxon>Pentapetalae</taxon>
        <taxon>asterids</taxon>
        <taxon>lamiids</taxon>
        <taxon>Gentianales</taxon>
        <taxon>Rubiaceae</taxon>
        <taxon>Cinchonoideae</taxon>
        <taxon>Cinchoneae</taxon>
        <taxon>Cinchona</taxon>
    </lineage>
</organism>
<dbReference type="Gene3D" id="1.50.10.130">
    <property type="entry name" value="Terpene synthase, N-terminal domain"/>
    <property type="match status" value="1"/>
</dbReference>
<dbReference type="AlphaFoldDB" id="A0ABD2Z2E5"/>
<dbReference type="PANTHER" id="PTHR31225">
    <property type="entry name" value="OS04G0344100 PROTEIN-RELATED"/>
    <property type="match status" value="1"/>
</dbReference>
<dbReference type="InterPro" id="IPR044814">
    <property type="entry name" value="Terpene_cyclase_plant_C1"/>
</dbReference>
<dbReference type="CDD" id="cd00684">
    <property type="entry name" value="Terpene_cyclase_plant_C1"/>
    <property type="match status" value="1"/>
</dbReference>
<gene>
    <name evidence="8" type="ORF">ACH5RR_026383</name>
</gene>
<dbReference type="InterPro" id="IPR001906">
    <property type="entry name" value="Terpene_synth_N"/>
</dbReference>